<keyword evidence="4" id="KW-1185">Reference proteome</keyword>
<feature type="compositionally biased region" description="Low complexity" evidence="1">
    <location>
        <begin position="247"/>
        <end position="263"/>
    </location>
</feature>
<proteinExistence type="predicted"/>
<organism evidence="3 4">
    <name type="scientific">Alicyclobacillus dauci</name>
    <dbReference type="NCBI Taxonomy" id="1475485"/>
    <lineage>
        <taxon>Bacteria</taxon>
        <taxon>Bacillati</taxon>
        <taxon>Bacillota</taxon>
        <taxon>Bacilli</taxon>
        <taxon>Bacillales</taxon>
        <taxon>Alicyclobacillaceae</taxon>
        <taxon>Alicyclobacillus</taxon>
    </lineage>
</organism>
<feature type="chain" id="PRO_5045347153" description="LysM domain-containing protein" evidence="2">
    <location>
        <begin position="25"/>
        <end position="263"/>
    </location>
</feature>
<sequence>MKLKAIIASSIVTLGAVGTVTAFAATNGSSANGTNAGAPTATDKQTSQHHRGKLPEGTAGIAKFLGIDEQTLRADLKSGQSLSEIAQGQNKTEQDLVNFIESSAKSKLDQAVQNGKLTQAQETKRLQALDAHVTQMVEHKGPFVKAGKGDVRKLLPAVAKALGVTPQTLMSDLKSGQTISDVAQSKGVSQSTLVSQLKSDLQNRLDKLVGSGKLTAAKEQTILSNFDNHIGQVLTHKFNQSKTSTPATTGQSSGASNSTTNNA</sequence>
<feature type="compositionally biased region" description="Low complexity" evidence="1">
    <location>
        <begin position="28"/>
        <end position="42"/>
    </location>
</feature>
<feature type="signal peptide" evidence="2">
    <location>
        <begin position="1"/>
        <end position="24"/>
    </location>
</feature>
<feature type="region of interest" description="Disordered" evidence="1">
    <location>
        <begin position="239"/>
        <end position="263"/>
    </location>
</feature>
<evidence type="ECO:0000256" key="2">
    <source>
        <dbReference type="SAM" id="SignalP"/>
    </source>
</evidence>
<dbReference type="EMBL" id="CP104064">
    <property type="protein sequence ID" value="WAH36545.1"/>
    <property type="molecule type" value="Genomic_DNA"/>
</dbReference>
<evidence type="ECO:0000313" key="4">
    <source>
        <dbReference type="Proteomes" id="UP001164803"/>
    </source>
</evidence>
<evidence type="ECO:0000256" key="1">
    <source>
        <dbReference type="SAM" id="MobiDB-lite"/>
    </source>
</evidence>
<evidence type="ECO:0000313" key="3">
    <source>
        <dbReference type="EMBL" id="WAH36545.1"/>
    </source>
</evidence>
<evidence type="ECO:0008006" key="5">
    <source>
        <dbReference type="Google" id="ProtNLM"/>
    </source>
</evidence>
<dbReference type="RefSeq" id="WP_268043898.1">
    <property type="nucleotide sequence ID" value="NZ_CP104064.1"/>
</dbReference>
<name>A0ABY6Z3I7_9BACL</name>
<protein>
    <recommendedName>
        <fullName evidence="5">LysM domain-containing protein</fullName>
    </recommendedName>
</protein>
<feature type="region of interest" description="Disordered" evidence="1">
    <location>
        <begin position="28"/>
        <end position="55"/>
    </location>
</feature>
<reference evidence="3" key="1">
    <citation type="submission" date="2022-08" db="EMBL/GenBank/DDBJ databases">
        <title>Alicyclobacillus dauci DSM2870, complete genome.</title>
        <authorList>
            <person name="Wang Q."/>
            <person name="Cai R."/>
            <person name="Wang Z."/>
        </authorList>
    </citation>
    <scope>NUCLEOTIDE SEQUENCE</scope>
    <source>
        <strain evidence="3">DSM 28700</strain>
    </source>
</reference>
<keyword evidence="2" id="KW-0732">Signal</keyword>
<accession>A0ABY6Z3I7</accession>
<gene>
    <name evidence="3" type="ORF">NZD86_20425</name>
</gene>
<dbReference type="Proteomes" id="UP001164803">
    <property type="component" value="Chromosome"/>
</dbReference>